<dbReference type="AlphaFoldDB" id="A0A2C5ZQE9"/>
<reference evidence="6 7" key="1">
    <citation type="submission" date="2017-06" db="EMBL/GenBank/DDBJ databases">
        <title>Ant-infecting Ophiocordyceps genomes reveal a high diversity of potential behavioral manipulation genes and a possible major role for enterotoxins.</title>
        <authorList>
            <person name="De Bekker C."/>
            <person name="Evans H.C."/>
            <person name="Brachmann A."/>
            <person name="Hughes D.P."/>
        </authorList>
    </citation>
    <scope>NUCLEOTIDE SEQUENCE [LARGE SCALE GENOMIC DNA]</scope>
    <source>
        <strain evidence="6 7">1348a</strain>
    </source>
</reference>
<keyword evidence="4 5" id="KW-0472">Membrane</keyword>
<dbReference type="Pfam" id="PF03669">
    <property type="entry name" value="ASTER"/>
    <property type="match status" value="1"/>
</dbReference>
<dbReference type="EMBL" id="NJEU01000081">
    <property type="protein sequence ID" value="PHH82043.1"/>
    <property type="molecule type" value="Genomic_DNA"/>
</dbReference>
<dbReference type="GO" id="GO:0005789">
    <property type="term" value="C:endoplasmic reticulum membrane"/>
    <property type="evidence" value="ECO:0007669"/>
    <property type="project" value="InterPro"/>
</dbReference>
<dbReference type="PANTHER" id="PTHR28038">
    <property type="entry name" value="ADL329WP"/>
    <property type="match status" value="1"/>
</dbReference>
<gene>
    <name evidence="6" type="ORF">CDD82_7191</name>
</gene>
<comment type="caution">
    <text evidence="6">The sequence shown here is derived from an EMBL/GenBank/DDBJ whole genome shotgun (WGS) entry which is preliminary data.</text>
</comment>
<dbReference type="OrthoDB" id="284718at2759"/>
<dbReference type="InterPro" id="IPR005351">
    <property type="entry name" value="ASTER"/>
</dbReference>
<comment type="subcellular location">
    <subcellularLocation>
        <location evidence="1">Membrane</location>
    </subcellularLocation>
</comment>
<dbReference type="Proteomes" id="UP000224854">
    <property type="component" value="Unassembled WGS sequence"/>
</dbReference>
<dbReference type="GO" id="GO:0044183">
    <property type="term" value="F:protein folding chaperone"/>
    <property type="evidence" value="ECO:0007669"/>
    <property type="project" value="InterPro"/>
</dbReference>
<evidence type="ECO:0000256" key="3">
    <source>
        <dbReference type="ARBA" id="ARBA00022989"/>
    </source>
</evidence>
<protein>
    <submittedName>
        <fullName evidence="6">Uncharacterized protein</fullName>
    </submittedName>
</protein>
<organism evidence="6 7">
    <name type="scientific">Ophiocordyceps australis</name>
    <dbReference type="NCBI Taxonomy" id="1399860"/>
    <lineage>
        <taxon>Eukaryota</taxon>
        <taxon>Fungi</taxon>
        <taxon>Dikarya</taxon>
        <taxon>Ascomycota</taxon>
        <taxon>Pezizomycotina</taxon>
        <taxon>Sordariomycetes</taxon>
        <taxon>Hypocreomycetidae</taxon>
        <taxon>Hypocreales</taxon>
        <taxon>Ophiocordycipitaceae</taxon>
        <taxon>Ophiocordyceps</taxon>
    </lineage>
</organism>
<feature type="transmembrane region" description="Helical" evidence="5">
    <location>
        <begin position="76"/>
        <end position="96"/>
    </location>
</feature>
<name>A0A2C5ZQE9_9HYPO</name>
<keyword evidence="3 5" id="KW-1133">Transmembrane helix</keyword>
<evidence type="ECO:0000313" key="7">
    <source>
        <dbReference type="Proteomes" id="UP000224854"/>
    </source>
</evidence>
<keyword evidence="7" id="KW-1185">Reference proteome</keyword>
<evidence type="ECO:0000256" key="2">
    <source>
        <dbReference type="ARBA" id="ARBA00022692"/>
    </source>
</evidence>
<evidence type="ECO:0000256" key="5">
    <source>
        <dbReference type="SAM" id="Phobius"/>
    </source>
</evidence>
<sequence>MAPRKDMRRADLVVPYQEPAAASGEKADFSSTLSSAMPMAAMFTRNKYVGWAAVVFSVQSWLGEGDDAKKASGTPGYLSVIMSVMALLVTYAPIFFPPRLASTGTAAEAPAPVPAPE</sequence>
<evidence type="ECO:0000256" key="4">
    <source>
        <dbReference type="ARBA" id="ARBA00023136"/>
    </source>
</evidence>
<keyword evidence="2 5" id="KW-0812">Transmembrane</keyword>
<evidence type="ECO:0000313" key="6">
    <source>
        <dbReference type="EMBL" id="PHH82043.1"/>
    </source>
</evidence>
<proteinExistence type="predicted"/>
<dbReference type="GO" id="GO:0045048">
    <property type="term" value="P:protein insertion into ER membrane"/>
    <property type="evidence" value="ECO:0007669"/>
    <property type="project" value="InterPro"/>
</dbReference>
<dbReference type="PANTHER" id="PTHR28038:SF1">
    <property type="entry name" value="ADL329WP"/>
    <property type="match status" value="1"/>
</dbReference>
<evidence type="ECO:0000256" key="1">
    <source>
        <dbReference type="ARBA" id="ARBA00004370"/>
    </source>
</evidence>
<accession>A0A2C5ZQE9</accession>